<dbReference type="InterPro" id="IPR018253">
    <property type="entry name" value="DnaJ_domain_CS"/>
</dbReference>
<reference evidence="4 5" key="1">
    <citation type="journal article" date="2010" name="Nature">
        <title>The Ectocarpus genome and the independent evolution of multicellularity in brown algae.</title>
        <authorList>
            <person name="Cock J.M."/>
            <person name="Sterck L."/>
            <person name="Rouze P."/>
            <person name="Scornet D."/>
            <person name="Allen A.E."/>
            <person name="Amoutzias G."/>
            <person name="Anthouard V."/>
            <person name="Artiguenave F."/>
            <person name="Aury J.M."/>
            <person name="Badger J.H."/>
            <person name="Beszteri B."/>
            <person name="Billiau K."/>
            <person name="Bonnet E."/>
            <person name="Bothwell J.H."/>
            <person name="Bowler C."/>
            <person name="Boyen C."/>
            <person name="Brownlee C."/>
            <person name="Carrano C.J."/>
            <person name="Charrier B."/>
            <person name="Cho G.Y."/>
            <person name="Coelho S.M."/>
            <person name="Collen J."/>
            <person name="Corre E."/>
            <person name="Da Silva C."/>
            <person name="Delage L."/>
            <person name="Delaroque N."/>
            <person name="Dittami S.M."/>
            <person name="Doulbeau S."/>
            <person name="Elias M."/>
            <person name="Farnham G."/>
            <person name="Gachon C.M."/>
            <person name="Gschloessl B."/>
            <person name="Heesch S."/>
            <person name="Jabbari K."/>
            <person name="Jubin C."/>
            <person name="Kawai H."/>
            <person name="Kimura K."/>
            <person name="Kloareg B."/>
            <person name="Kupper F.C."/>
            <person name="Lang D."/>
            <person name="Le Bail A."/>
            <person name="Leblanc C."/>
            <person name="Lerouge P."/>
            <person name="Lohr M."/>
            <person name="Lopez P.J."/>
            <person name="Martens C."/>
            <person name="Maumus F."/>
            <person name="Michel G."/>
            <person name="Miranda-Saavedra D."/>
            <person name="Morales J."/>
            <person name="Moreau H."/>
            <person name="Motomura T."/>
            <person name="Nagasato C."/>
            <person name="Napoli C.A."/>
            <person name="Nelson D.R."/>
            <person name="Nyvall-Collen P."/>
            <person name="Peters A.F."/>
            <person name="Pommier C."/>
            <person name="Potin P."/>
            <person name="Poulain J."/>
            <person name="Quesneville H."/>
            <person name="Read B."/>
            <person name="Rensing S.A."/>
            <person name="Ritter A."/>
            <person name="Rousvoal S."/>
            <person name="Samanta M."/>
            <person name="Samson G."/>
            <person name="Schroeder D.C."/>
            <person name="Segurens B."/>
            <person name="Strittmatter M."/>
            <person name="Tonon T."/>
            <person name="Tregear J.W."/>
            <person name="Valentin K."/>
            <person name="von Dassow P."/>
            <person name="Yamagishi T."/>
            <person name="Van de Peer Y."/>
            <person name="Wincker P."/>
        </authorList>
    </citation>
    <scope>NUCLEOTIDE SEQUENCE [LARGE SCALE GENOMIC DNA]</scope>
    <source>
        <strain evidence="5">Ec32 / CCAP1310/4</strain>
    </source>
</reference>
<feature type="compositionally biased region" description="Basic and acidic residues" evidence="1">
    <location>
        <begin position="120"/>
        <end position="136"/>
    </location>
</feature>
<name>D7FV19_ECTSI</name>
<dbReference type="STRING" id="2880.D7FV19"/>
<protein>
    <submittedName>
        <fullName evidence="4">Heat shock protein 40 like protein/ DnaJ domain containing protein</fullName>
    </submittedName>
</protein>
<dbReference type="InParanoid" id="D7FV19"/>
<proteinExistence type="predicted"/>
<evidence type="ECO:0000256" key="1">
    <source>
        <dbReference type="SAM" id="MobiDB-lite"/>
    </source>
</evidence>
<dbReference type="PROSITE" id="PS51257">
    <property type="entry name" value="PROKAR_LIPOPROTEIN"/>
    <property type="match status" value="1"/>
</dbReference>
<feature type="chain" id="PRO_5003095966" evidence="2">
    <location>
        <begin position="38"/>
        <end position="227"/>
    </location>
</feature>
<dbReference type="PROSITE" id="PS00636">
    <property type="entry name" value="DNAJ_1"/>
    <property type="match status" value="1"/>
</dbReference>
<sequence length="227" mass="23959">MNSGRAGRAAGAPLALGVRLAVLVLLLCSCGPPVATGQAESLDIEQIAQRDLYAVLELEPGAAAFDVKAAYRKLAKKWHPDKNPDDTQTAQSKFAEIAEAYEVLSDDSSRQLYDHARRVRAAHEHANSDHNREHSGGRGRGGGGGGAGVWEMDPEWFYADGGDWDGFGSSFGGGAAFGGAPYGGGWGGAGGGGAFEFRARDPMELFETKASRIRVPASRVRWLLAVA</sequence>
<dbReference type="SMART" id="SM00271">
    <property type="entry name" value="DnaJ"/>
    <property type="match status" value="1"/>
</dbReference>
<keyword evidence="2" id="KW-0732">Signal</keyword>
<accession>D7FV19</accession>
<evidence type="ECO:0000313" key="5">
    <source>
        <dbReference type="Proteomes" id="UP000002630"/>
    </source>
</evidence>
<dbReference type="PROSITE" id="PS50076">
    <property type="entry name" value="DNAJ_2"/>
    <property type="match status" value="1"/>
</dbReference>
<dbReference type="OrthoDB" id="10250354at2759"/>
<dbReference type="PRINTS" id="PR00625">
    <property type="entry name" value="JDOMAIN"/>
</dbReference>
<dbReference type="Gene3D" id="1.10.287.110">
    <property type="entry name" value="DnaJ domain"/>
    <property type="match status" value="1"/>
</dbReference>
<dbReference type="EMBL" id="FN649760">
    <property type="protein sequence ID" value="CBJ31825.1"/>
    <property type="molecule type" value="Genomic_DNA"/>
</dbReference>
<keyword evidence="5" id="KW-1185">Reference proteome</keyword>
<dbReference type="InterPro" id="IPR050817">
    <property type="entry name" value="DjlA_DnaK_co-chaperone"/>
</dbReference>
<dbReference type="CDD" id="cd06257">
    <property type="entry name" value="DnaJ"/>
    <property type="match status" value="1"/>
</dbReference>
<gene>
    <name evidence="4" type="ORF">Esi_0286_0014</name>
</gene>
<evidence type="ECO:0000259" key="3">
    <source>
        <dbReference type="PROSITE" id="PS50076"/>
    </source>
</evidence>
<dbReference type="eggNOG" id="KOG0714">
    <property type="taxonomic scope" value="Eukaryota"/>
</dbReference>
<dbReference type="Proteomes" id="UP000002630">
    <property type="component" value="Unassembled WGS sequence"/>
</dbReference>
<feature type="region of interest" description="Disordered" evidence="1">
    <location>
        <begin position="120"/>
        <end position="146"/>
    </location>
</feature>
<dbReference type="PANTHER" id="PTHR24074">
    <property type="entry name" value="CO-CHAPERONE PROTEIN DJLA"/>
    <property type="match status" value="1"/>
</dbReference>
<feature type="signal peptide" evidence="2">
    <location>
        <begin position="1"/>
        <end position="37"/>
    </location>
</feature>
<feature type="domain" description="J" evidence="3">
    <location>
        <begin position="51"/>
        <end position="117"/>
    </location>
</feature>
<evidence type="ECO:0000256" key="2">
    <source>
        <dbReference type="SAM" id="SignalP"/>
    </source>
</evidence>
<evidence type="ECO:0000313" key="4">
    <source>
        <dbReference type="EMBL" id="CBJ31825.1"/>
    </source>
</evidence>
<dbReference type="AlphaFoldDB" id="D7FV19"/>
<keyword evidence="4" id="KW-0346">Stress response</keyword>
<dbReference type="SUPFAM" id="SSF46565">
    <property type="entry name" value="Chaperone J-domain"/>
    <property type="match status" value="1"/>
</dbReference>
<dbReference type="InterPro" id="IPR036869">
    <property type="entry name" value="J_dom_sf"/>
</dbReference>
<dbReference type="Pfam" id="PF00226">
    <property type="entry name" value="DnaJ"/>
    <property type="match status" value="1"/>
</dbReference>
<dbReference type="InterPro" id="IPR001623">
    <property type="entry name" value="DnaJ_domain"/>
</dbReference>
<organism evidence="4 5">
    <name type="scientific">Ectocarpus siliculosus</name>
    <name type="common">Brown alga</name>
    <name type="synonym">Conferva siliculosa</name>
    <dbReference type="NCBI Taxonomy" id="2880"/>
    <lineage>
        <taxon>Eukaryota</taxon>
        <taxon>Sar</taxon>
        <taxon>Stramenopiles</taxon>
        <taxon>Ochrophyta</taxon>
        <taxon>PX clade</taxon>
        <taxon>Phaeophyceae</taxon>
        <taxon>Ectocarpales</taxon>
        <taxon>Ectocarpaceae</taxon>
        <taxon>Ectocarpus</taxon>
    </lineage>
</organism>